<dbReference type="AlphaFoldDB" id="A0A8H5CHQ3"/>
<proteinExistence type="predicted"/>
<dbReference type="OrthoDB" id="2750929at2759"/>
<keyword evidence="2" id="KW-1185">Reference proteome</keyword>
<sequence length="381" mass="42436">MLQRGSNALRRAVQNTRASISTRAPGTLLIQGMTPSRNYSLNTVSTVRKTHGLGSTQLFSAVQHDVVTVRGPQKRIVSNLDPNHLKMSDIVDLNGPVRPSVRFGGSVTLLNYHHTNTHIPFPPNSRGFFYYHSRPGLPAGAGDIRFRVVDSQSAPDSAGDLFANGRDMLDHTGHRPWHIHMLQLYTTRNYDPIRQFLLSQGLIDAAQDREIEQRVSVSNLKSGGWPILDTISDTFVIQLPMAVLRLAFIHGECIVPASSVGYRLHWRDARRRVYQGAAVARLELKKAETNKMFYGVKEGEVVLVLRILKLLDPVSLDGVPFRLPEGNDLIQGRSPNWSWCTSLDRAQRLGIITPTSLKKLEELYLDKNASIEATATKGPPL</sequence>
<name>A0A8H5CHQ3_9AGAR</name>
<organism evidence="1 2">
    <name type="scientific">Ephemerocybe angulata</name>
    <dbReference type="NCBI Taxonomy" id="980116"/>
    <lineage>
        <taxon>Eukaryota</taxon>
        <taxon>Fungi</taxon>
        <taxon>Dikarya</taxon>
        <taxon>Basidiomycota</taxon>
        <taxon>Agaricomycotina</taxon>
        <taxon>Agaricomycetes</taxon>
        <taxon>Agaricomycetidae</taxon>
        <taxon>Agaricales</taxon>
        <taxon>Agaricineae</taxon>
        <taxon>Psathyrellaceae</taxon>
        <taxon>Ephemerocybe</taxon>
    </lineage>
</organism>
<accession>A0A8H5CHQ3</accession>
<comment type="caution">
    <text evidence="1">The sequence shown here is derived from an EMBL/GenBank/DDBJ whole genome shotgun (WGS) entry which is preliminary data.</text>
</comment>
<protein>
    <submittedName>
        <fullName evidence="1">Uncharacterized protein</fullName>
    </submittedName>
</protein>
<gene>
    <name evidence="1" type="ORF">D9611_001990</name>
</gene>
<reference evidence="1 2" key="1">
    <citation type="journal article" date="2020" name="ISME J.">
        <title>Uncovering the hidden diversity of litter-decomposition mechanisms in mushroom-forming fungi.</title>
        <authorList>
            <person name="Floudas D."/>
            <person name="Bentzer J."/>
            <person name="Ahren D."/>
            <person name="Johansson T."/>
            <person name="Persson P."/>
            <person name="Tunlid A."/>
        </authorList>
    </citation>
    <scope>NUCLEOTIDE SEQUENCE [LARGE SCALE GENOMIC DNA]</scope>
    <source>
        <strain evidence="1 2">CBS 175.51</strain>
    </source>
</reference>
<evidence type="ECO:0000313" key="2">
    <source>
        <dbReference type="Proteomes" id="UP000541558"/>
    </source>
</evidence>
<dbReference type="Proteomes" id="UP000541558">
    <property type="component" value="Unassembled WGS sequence"/>
</dbReference>
<dbReference type="EMBL" id="JAACJK010000001">
    <property type="protein sequence ID" value="KAF5341673.1"/>
    <property type="molecule type" value="Genomic_DNA"/>
</dbReference>
<evidence type="ECO:0000313" key="1">
    <source>
        <dbReference type="EMBL" id="KAF5341673.1"/>
    </source>
</evidence>